<keyword evidence="8" id="KW-0411">Iron-sulfur</keyword>
<dbReference type="InterPro" id="IPR015422">
    <property type="entry name" value="PyrdxlP-dep_Trfase_small"/>
</dbReference>
<dbReference type="GO" id="GO:0051536">
    <property type="term" value="F:iron-sulfur cluster binding"/>
    <property type="evidence" value="ECO:0007669"/>
    <property type="project" value="UniProtKB-KW"/>
</dbReference>
<evidence type="ECO:0000313" key="13">
    <source>
        <dbReference type="Proteomes" id="UP000468638"/>
    </source>
</evidence>
<evidence type="ECO:0000259" key="11">
    <source>
        <dbReference type="Pfam" id="PF00266"/>
    </source>
</evidence>
<dbReference type="PANTHER" id="PTHR11601:SF34">
    <property type="entry name" value="CYSTEINE DESULFURASE"/>
    <property type="match status" value="1"/>
</dbReference>
<dbReference type="GO" id="GO:0031071">
    <property type="term" value="F:cysteine desulfurase activity"/>
    <property type="evidence" value="ECO:0007669"/>
    <property type="project" value="UniProtKB-EC"/>
</dbReference>
<dbReference type="PIRSF" id="PIRSF005572">
    <property type="entry name" value="NifS"/>
    <property type="match status" value="1"/>
</dbReference>
<evidence type="ECO:0000256" key="10">
    <source>
        <dbReference type="RuleBase" id="RU004504"/>
    </source>
</evidence>
<accession>A0A6I4ZT25</accession>
<dbReference type="InterPro" id="IPR015421">
    <property type="entry name" value="PyrdxlP-dep_Trfase_major"/>
</dbReference>
<keyword evidence="6" id="KW-0663">Pyridoxal phosphate</keyword>
<dbReference type="Pfam" id="PF00266">
    <property type="entry name" value="Aminotran_5"/>
    <property type="match status" value="1"/>
</dbReference>
<dbReference type="RefSeq" id="WP_160848219.1">
    <property type="nucleotide sequence ID" value="NZ_WMEQ01000004.1"/>
</dbReference>
<name>A0A6I4ZT25_9BACI</name>
<dbReference type="FunFam" id="3.40.640.10:FF:000084">
    <property type="entry name" value="IscS-like cysteine desulfurase"/>
    <property type="match status" value="1"/>
</dbReference>
<evidence type="ECO:0000256" key="8">
    <source>
        <dbReference type="ARBA" id="ARBA00023014"/>
    </source>
</evidence>
<evidence type="ECO:0000313" key="12">
    <source>
        <dbReference type="EMBL" id="MYL33365.1"/>
    </source>
</evidence>
<evidence type="ECO:0000256" key="7">
    <source>
        <dbReference type="ARBA" id="ARBA00023004"/>
    </source>
</evidence>
<dbReference type="Gene3D" id="1.10.260.50">
    <property type="match status" value="1"/>
</dbReference>
<evidence type="ECO:0000256" key="6">
    <source>
        <dbReference type="ARBA" id="ARBA00022898"/>
    </source>
</evidence>
<evidence type="ECO:0000256" key="9">
    <source>
        <dbReference type="ARBA" id="ARBA00050776"/>
    </source>
</evidence>
<dbReference type="GO" id="GO:0046872">
    <property type="term" value="F:metal ion binding"/>
    <property type="evidence" value="ECO:0007669"/>
    <property type="project" value="UniProtKB-KW"/>
</dbReference>
<feature type="domain" description="Aminotransferase class V" evidence="11">
    <location>
        <begin position="4"/>
        <end position="364"/>
    </location>
</feature>
<evidence type="ECO:0000256" key="2">
    <source>
        <dbReference type="ARBA" id="ARBA00006490"/>
    </source>
</evidence>
<evidence type="ECO:0000256" key="5">
    <source>
        <dbReference type="ARBA" id="ARBA00022723"/>
    </source>
</evidence>
<dbReference type="InterPro" id="IPR016454">
    <property type="entry name" value="Cysteine_dSase"/>
</dbReference>
<dbReference type="NCBIfam" id="NF002806">
    <property type="entry name" value="PRK02948.1"/>
    <property type="match status" value="1"/>
</dbReference>
<gene>
    <name evidence="12" type="ORF">GLW05_07095</name>
</gene>
<dbReference type="OrthoDB" id="9808002at2"/>
<dbReference type="GO" id="GO:0008483">
    <property type="term" value="F:transaminase activity"/>
    <property type="evidence" value="ECO:0007669"/>
    <property type="project" value="UniProtKB-KW"/>
</dbReference>
<dbReference type="InterPro" id="IPR000192">
    <property type="entry name" value="Aminotrans_V_dom"/>
</dbReference>
<dbReference type="PANTHER" id="PTHR11601">
    <property type="entry name" value="CYSTEINE DESULFURYLASE FAMILY MEMBER"/>
    <property type="match status" value="1"/>
</dbReference>
<comment type="cofactor">
    <cofactor evidence="1 10">
        <name>pyridoxal 5'-phosphate</name>
        <dbReference type="ChEBI" id="CHEBI:597326"/>
    </cofactor>
</comment>
<dbReference type="PROSITE" id="PS00595">
    <property type="entry name" value="AA_TRANSFER_CLASS_5"/>
    <property type="match status" value="1"/>
</dbReference>
<keyword evidence="4 12" id="KW-0808">Transferase</keyword>
<organism evidence="12 13">
    <name type="scientific">Pontibacillus yanchengensis</name>
    <dbReference type="NCBI Taxonomy" id="462910"/>
    <lineage>
        <taxon>Bacteria</taxon>
        <taxon>Bacillati</taxon>
        <taxon>Bacillota</taxon>
        <taxon>Bacilli</taxon>
        <taxon>Bacillales</taxon>
        <taxon>Bacillaceae</taxon>
        <taxon>Pontibacillus</taxon>
    </lineage>
</organism>
<comment type="similarity">
    <text evidence="2">Belongs to the class-V pyridoxal-phosphate-dependent aminotransferase family. NifS/IscS subfamily.</text>
</comment>
<comment type="caution">
    <text evidence="12">The sequence shown here is derived from an EMBL/GenBank/DDBJ whole genome shotgun (WGS) entry which is preliminary data.</text>
</comment>
<dbReference type="AlphaFoldDB" id="A0A6I4ZT25"/>
<keyword evidence="12" id="KW-0032">Aminotransferase</keyword>
<dbReference type="InterPro" id="IPR020578">
    <property type="entry name" value="Aminotrans_V_PyrdxlP_BS"/>
</dbReference>
<evidence type="ECO:0000256" key="4">
    <source>
        <dbReference type="ARBA" id="ARBA00022679"/>
    </source>
</evidence>
<dbReference type="Gene3D" id="3.40.640.10">
    <property type="entry name" value="Type I PLP-dependent aspartate aminotransferase-like (Major domain)"/>
    <property type="match status" value="1"/>
</dbReference>
<protein>
    <recommendedName>
        <fullName evidence="3">cysteine desulfurase</fullName>
        <ecNumber evidence="3">2.8.1.7</ecNumber>
    </recommendedName>
</protein>
<keyword evidence="5" id="KW-0479">Metal-binding</keyword>
<dbReference type="InterPro" id="IPR015424">
    <property type="entry name" value="PyrdxlP-dep_Trfase"/>
</dbReference>
<dbReference type="Proteomes" id="UP000468638">
    <property type="component" value="Unassembled WGS sequence"/>
</dbReference>
<dbReference type="EMBL" id="WMEQ01000004">
    <property type="protein sequence ID" value="MYL33365.1"/>
    <property type="molecule type" value="Genomic_DNA"/>
</dbReference>
<sequence>MPPIYLDHAATAPISNEVIEAMVPVLQDVYGNPSSVHSLGRKARKILDDARKTLATSIGAQEKDIIFTSGGTEADNLAIIGAAKANQHLGKHVITTAVEHHAVLHPAEQLEAEGFDVTYLPVNEAGLISIDDLQAELREDTILVSVMYVNNETGSIQPIAEIGTTLTEHQALFHTDAVQAYGALPIQVDSLNVDLLTLSAHKINGPKGIGALYAKEGISLHAQQHGGEQERKRRPGTENTAAAHGFAKAVELMKENQRERVQTYKRYKKLFLDTLKEEEIDFTINGGRINIPTIVNLHFPGMNVETLLTNFDLDGIAASSGSACTAGSVEPSHVLRAMFGEGDERITSSVRFSFGLANTEENVQEGARKVAKVIKRLTKTS</sequence>
<evidence type="ECO:0000256" key="1">
    <source>
        <dbReference type="ARBA" id="ARBA00001933"/>
    </source>
</evidence>
<comment type="catalytic activity">
    <reaction evidence="9">
        <text>(sulfur carrier)-H + L-cysteine = (sulfur carrier)-SH + L-alanine</text>
        <dbReference type="Rhea" id="RHEA:43892"/>
        <dbReference type="Rhea" id="RHEA-COMP:14737"/>
        <dbReference type="Rhea" id="RHEA-COMP:14739"/>
        <dbReference type="ChEBI" id="CHEBI:29917"/>
        <dbReference type="ChEBI" id="CHEBI:35235"/>
        <dbReference type="ChEBI" id="CHEBI:57972"/>
        <dbReference type="ChEBI" id="CHEBI:64428"/>
        <dbReference type="EC" id="2.8.1.7"/>
    </reaction>
</comment>
<proteinExistence type="inferred from homology"/>
<dbReference type="Gene3D" id="3.90.1150.10">
    <property type="entry name" value="Aspartate Aminotransferase, domain 1"/>
    <property type="match status" value="1"/>
</dbReference>
<reference evidence="12 13" key="1">
    <citation type="submission" date="2019-11" db="EMBL/GenBank/DDBJ databases">
        <title>Genome sequences of 17 halophilic strains isolated from different environments.</title>
        <authorList>
            <person name="Furrow R.E."/>
        </authorList>
    </citation>
    <scope>NUCLEOTIDE SEQUENCE [LARGE SCALE GENOMIC DNA]</scope>
    <source>
        <strain evidence="12 13">22514_16_FS</strain>
    </source>
</reference>
<dbReference type="SUPFAM" id="SSF53383">
    <property type="entry name" value="PLP-dependent transferases"/>
    <property type="match status" value="1"/>
</dbReference>
<evidence type="ECO:0000256" key="3">
    <source>
        <dbReference type="ARBA" id="ARBA00012239"/>
    </source>
</evidence>
<dbReference type="EC" id="2.8.1.7" evidence="3"/>
<keyword evidence="7" id="KW-0408">Iron</keyword>